<accession>A0A8C2EZ95</accession>
<evidence type="ECO:0000313" key="2">
    <source>
        <dbReference type="Ensembl" id="ENSCCRP00020048131.1"/>
    </source>
</evidence>
<organism evidence="2 3">
    <name type="scientific">Cyprinus carpio</name>
    <name type="common">Common carp</name>
    <dbReference type="NCBI Taxonomy" id="7962"/>
    <lineage>
        <taxon>Eukaryota</taxon>
        <taxon>Metazoa</taxon>
        <taxon>Chordata</taxon>
        <taxon>Craniata</taxon>
        <taxon>Vertebrata</taxon>
        <taxon>Euteleostomi</taxon>
        <taxon>Actinopterygii</taxon>
        <taxon>Neopterygii</taxon>
        <taxon>Teleostei</taxon>
        <taxon>Ostariophysi</taxon>
        <taxon>Cypriniformes</taxon>
        <taxon>Cyprinidae</taxon>
        <taxon>Cyprininae</taxon>
        <taxon>Cyprinus</taxon>
    </lineage>
</organism>
<dbReference type="Pfam" id="PF00078">
    <property type="entry name" value="RVT_1"/>
    <property type="match status" value="1"/>
</dbReference>
<dbReference type="SUPFAM" id="SSF56672">
    <property type="entry name" value="DNA/RNA polymerases"/>
    <property type="match status" value="1"/>
</dbReference>
<evidence type="ECO:0000259" key="1">
    <source>
        <dbReference type="PROSITE" id="PS50878"/>
    </source>
</evidence>
<dbReference type="InterPro" id="IPR043502">
    <property type="entry name" value="DNA/RNA_pol_sf"/>
</dbReference>
<feature type="domain" description="Reverse transcriptase" evidence="1">
    <location>
        <begin position="1"/>
        <end position="141"/>
    </location>
</feature>
<dbReference type="InterPro" id="IPR000477">
    <property type="entry name" value="RT_dom"/>
</dbReference>
<sequence length="141" mass="15653">MLSTDNGNSVALVLLDLSSAFDMVDHKILISRLESYVGIQGIILKWFWSYLTNRKFSVYIGKHTSSVVHLSCGVPQGSILAPTLFSLYILPLGSLLCKHGVSFHLYADETQLYLPLKCNDSCSIEVLKRFGPSHDAIFQST</sequence>
<name>A0A8C2EZ95_CYPCA</name>
<evidence type="ECO:0000313" key="3">
    <source>
        <dbReference type="Proteomes" id="UP000694701"/>
    </source>
</evidence>
<dbReference type="PANTHER" id="PTHR33332">
    <property type="entry name" value="REVERSE TRANSCRIPTASE DOMAIN-CONTAINING PROTEIN"/>
    <property type="match status" value="1"/>
</dbReference>
<reference evidence="2" key="1">
    <citation type="submission" date="2025-08" db="UniProtKB">
        <authorList>
            <consortium name="Ensembl"/>
        </authorList>
    </citation>
    <scope>IDENTIFICATION</scope>
</reference>
<protein>
    <recommendedName>
        <fullName evidence="1">Reverse transcriptase domain-containing protein</fullName>
    </recommendedName>
</protein>
<dbReference type="Ensembl" id="ENSCCRT00020052455.1">
    <property type="protein sequence ID" value="ENSCCRP00020048131.1"/>
    <property type="gene ID" value="ENSCCRG00020021383.1"/>
</dbReference>
<proteinExistence type="predicted"/>
<dbReference type="AlphaFoldDB" id="A0A8C2EZ95"/>
<dbReference type="PROSITE" id="PS50878">
    <property type="entry name" value="RT_POL"/>
    <property type="match status" value="1"/>
</dbReference>
<dbReference type="Proteomes" id="UP000694701">
    <property type="component" value="Unplaced"/>
</dbReference>